<name>A0A6J1W3N6_9SAUR</name>
<feature type="compositionally biased region" description="Pro residues" evidence="1">
    <location>
        <begin position="100"/>
        <end position="110"/>
    </location>
</feature>
<organism evidence="2 3">
    <name type="scientific">Notechis scutatus</name>
    <name type="common">mainland tiger snake</name>
    <dbReference type="NCBI Taxonomy" id="8663"/>
    <lineage>
        <taxon>Eukaryota</taxon>
        <taxon>Metazoa</taxon>
        <taxon>Chordata</taxon>
        <taxon>Craniata</taxon>
        <taxon>Vertebrata</taxon>
        <taxon>Euteleostomi</taxon>
        <taxon>Lepidosauria</taxon>
        <taxon>Squamata</taxon>
        <taxon>Bifurcata</taxon>
        <taxon>Unidentata</taxon>
        <taxon>Episquamata</taxon>
        <taxon>Toxicofera</taxon>
        <taxon>Serpentes</taxon>
        <taxon>Colubroidea</taxon>
        <taxon>Elapidae</taxon>
        <taxon>Hydrophiinae</taxon>
        <taxon>Notechis</taxon>
    </lineage>
</organism>
<evidence type="ECO:0000313" key="3">
    <source>
        <dbReference type="RefSeq" id="XP_026549906.1"/>
    </source>
</evidence>
<evidence type="ECO:0000313" key="2">
    <source>
        <dbReference type="Proteomes" id="UP000504612"/>
    </source>
</evidence>
<feature type="compositionally biased region" description="Low complexity" evidence="1">
    <location>
        <begin position="77"/>
        <end position="87"/>
    </location>
</feature>
<sequence>AVGIPGGSPGTTPAASTPVTGHKRMVIPNQPPLTATKKSATPKPIPVTPVGTLKPQPVAAPYATAATSTRPPFNVQAKSAHPASHFPPSAPQYGGGLAPQPAPPMGPYMPTPPRAPDYGYVPPPAMGYGSAPLPSAPQRSWEGAEPSYGPPGSTWKPEPAYPPAVGQYPSSGARKSHGYAPVPASQLPTLQPKVRTRERVEHGCKMGI</sequence>
<feature type="compositionally biased region" description="Basic and acidic residues" evidence="1">
    <location>
        <begin position="195"/>
        <end position="208"/>
    </location>
</feature>
<reference evidence="3" key="1">
    <citation type="submission" date="2025-08" db="UniProtKB">
        <authorList>
            <consortium name="RefSeq"/>
        </authorList>
    </citation>
    <scope>IDENTIFICATION</scope>
</reference>
<feature type="region of interest" description="Disordered" evidence="1">
    <location>
        <begin position="73"/>
        <end position="110"/>
    </location>
</feature>
<feature type="compositionally biased region" description="Polar residues" evidence="1">
    <location>
        <begin position="10"/>
        <end position="19"/>
    </location>
</feature>
<feature type="non-terminal residue" evidence="3">
    <location>
        <position position="1"/>
    </location>
</feature>
<dbReference type="RefSeq" id="XP_026549906.1">
    <property type="nucleotide sequence ID" value="XM_026694121.1"/>
</dbReference>
<protein>
    <submittedName>
        <fullName evidence="3">Lipoma-preferred partner homolog</fullName>
    </submittedName>
</protein>
<dbReference type="KEGG" id="nss:113431861"/>
<keyword evidence="2" id="KW-1185">Reference proteome</keyword>
<dbReference type="AlphaFoldDB" id="A0A6J1W3N6"/>
<dbReference type="Proteomes" id="UP000504612">
    <property type="component" value="Unplaced"/>
</dbReference>
<feature type="region of interest" description="Disordered" evidence="1">
    <location>
        <begin position="1"/>
        <end position="55"/>
    </location>
</feature>
<accession>A0A6J1W3N6</accession>
<gene>
    <name evidence="3" type="primary">LOC113431861</name>
</gene>
<dbReference type="GeneID" id="113431861"/>
<feature type="region of interest" description="Disordered" evidence="1">
    <location>
        <begin position="131"/>
        <end position="208"/>
    </location>
</feature>
<evidence type="ECO:0000256" key="1">
    <source>
        <dbReference type="SAM" id="MobiDB-lite"/>
    </source>
</evidence>
<feature type="non-terminal residue" evidence="3">
    <location>
        <position position="208"/>
    </location>
</feature>
<proteinExistence type="predicted"/>